<feature type="non-terminal residue" evidence="1">
    <location>
        <position position="139"/>
    </location>
</feature>
<dbReference type="InterPro" id="IPR008220">
    <property type="entry name" value="HAT_MetX-like"/>
</dbReference>
<dbReference type="Gene3D" id="3.40.50.1820">
    <property type="entry name" value="alpha/beta hydrolase"/>
    <property type="match status" value="1"/>
</dbReference>
<proteinExistence type="predicted"/>
<dbReference type="GO" id="GO:0009092">
    <property type="term" value="P:homoserine metabolic process"/>
    <property type="evidence" value="ECO:0007669"/>
    <property type="project" value="TreeGrafter"/>
</dbReference>
<comment type="caution">
    <text evidence="1">The sequence shown here is derived from an EMBL/GenBank/DDBJ whole genome shotgun (WGS) entry which is preliminary data.</text>
</comment>
<name>A0A5C6M0M7_9PLAN</name>
<dbReference type="PANTHER" id="PTHR32268">
    <property type="entry name" value="HOMOSERINE O-ACETYLTRANSFERASE"/>
    <property type="match status" value="1"/>
</dbReference>
<dbReference type="Proteomes" id="UP000321083">
    <property type="component" value="Unassembled WGS sequence"/>
</dbReference>
<evidence type="ECO:0000313" key="2">
    <source>
        <dbReference type="Proteomes" id="UP000321083"/>
    </source>
</evidence>
<keyword evidence="2" id="KW-1185">Reference proteome</keyword>
<sequence>MGEIESGREFVNAGSVGQTATQYIELFRPPAALRMASGELLGPITVAYETYGELNADGSNAIFVCHALTGDAHAAGWHTDADRKPGWWDGFIGRGRGLDTAKYFVICANVLGGCQGTTGPGSVNPETGRHYCLNFPFLT</sequence>
<reference evidence="1 2" key="1">
    <citation type="submission" date="2019-08" db="EMBL/GenBank/DDBJ databases">
        <title>100 year-old enigma solved: identification of Planctomyces bekefii, the type genus and species of the phylum Planctomycetes.</title>
        <authorList>
            <person name="Svetlana D.N."/>
            <person name="Overmann J."/>
        </authorList>
    </citation>
    <scope>NUCLEOTIDE SEQUENCE [LARGE SCALE GENOMIC DNA]</scope>
    <source>
        <strain evidence="1">Phe10_nw2017</strain>
    </source>
</reference>
<dbReference type="GO" id="GO:0009086">
    <property type="term" value="P:methionine biosynthetic process"/>
    <property type="evidence" value="ECO:0007669"/>
    <property type="project" value="TreeGrafter"/>
</dbReference>
<dbReference type="InterPro" id="IPR029058">
    <property type="entry name" value="AB_hydrolase_fold"/>
</dbReference>
<accession>A0A5C6M0M7</accession>
<keyword evidence="1" id="KW-0808">Transferase</keyword>
<dbReference type="EMBL" id="SRHE01000965">
    <property type="protein sequence ID" value="TWW07877.1"/>
    <property type="molecule type" value="Genomic_DNA"/>
</dbReference>
<gene>
    <name evidence="1" type="ORF">E3A20_29940</name>
</gene>
<organism evidence="1 2">
    <name type="scientific">Planctomyces bekefii</name>
    <dbReference type="NCBI Taxonomy" id="1653850"/>
    <lineage>
        <taxon>Bacteria</taxon>
        <taxon>Pseudomonadati</taxon>
        <taxon>Planctomycetota</taxon>
        <taxon>Planctomycetia</taxon>
        <taxon>Planctomycetales</taxon>
        <taxon>Planctomycetaceae</taxon>
        <taxon>Planctomyces</taxon>
    </lineage>
</organism>
<reference evidence="1 2" key="2">
    <citation type="submission" date="2019-08" db="EMBL/GenBank/DDBJ databases">
        <authorList>
            <person name="Henke P."/>
        </authorList>
    </citation>
    <scope>NUCLEOTIDE SEQUENCE [LARGE SCALE GENOMIC DNA]</scope>
    <source>
        <strain evidence="1">Phe10_nw2017</strain>
    </source>
</reference>
<dbReference type="PANTHER" id="PTHR32268:SF11">
    <property type="entry name" value="HOMOSERINE O-ACETYLTRANSFERASE"/>
    <property type="match status" value="1"/>
</dbReference>
<protein>
    <submittedName>
        <fullName evidence="1">Homoserine O-acetyltransferase</fullName>
    </submittedName>
</protein>
<dbReference type="AlphaFoldDB" id="A0A5C6M0M7"/>
<dbReference type="SUPFAM" id="SSF53474">
    <property type="entry name" value="alpha/beta-Hydrolases"/>
    <property type="match status" value="1"/>
</dbReference>
<evidence type="ECO:0000313" key="1">
    <source>
        <dbReference type="EMBL" id="TWW07877.1"/>
    </source>
</evidence>
<dbReference type="GO" id="GO:0004414">
    <property type="term" value="F:homoserine O-acetyltransferase activity"/>
    <property type="evidence" value="ECO:0007669"/>
    <property type="project" value="TreeGrafter"/>
</dbReference>